<dbReference type="WBParaSite" id="ES5_v2.g9869.t1">
    <property type="protein sequence ID" value="ES5_v2.g9869.t1"/>
    <property type="gene ID" value="ES5_v2.g9869"/>
</dbReference>
<protein>
    <submittedName>
        <fullName evidence="2">Transmembrane protein</fullName>
    </submittedName>
</protein>
<reference evidence="2" key="1">
    <citation type="submission" date="2022-11" db="UniProtKB">
        <authorList>
            <consortium name="WormBaseParasite"/>
        </authorList>
    </citation>
    <scope>IDENTIFICATION</scope>
</reference>
<accession>A0AC34GYG5</accession>
<dbReference type="Proteomes" id="UP000887579">
    <property type="component" value="Unplaced"/>
</dbReference>
<evidence type="ECO:0000313" key="1">
    <source>
        <dbReference type="Proteomes" id="UP000887579"/>
    </source>
</evidence>
<sequence>MEFRVGGDPSDEEEEEFTFLEFKSGFGSTPNLTSIVVIDESDPSEDGVAIFDPAPNFNLTPKKKTAAKISYFDIIFYMFLAIFGLLHLVLGMFVFLQ</sequence>
<evidence type="ECO:0000313" key="2">
    <source>
        <dbReference type="WBParaSite" id="ES5_v2.g9869.t1"/>
    </source>
</evidence>
<name>A0AC34GYG5_9BILA</name>
<proteinExistence type="predicted"/>
<organism evidence="1 2">
    <name type="scientific">Panagrolaimus sp. ES5</name>
    <dbReference type="NCBI Taxonomy" id="591445"/>
    <lineage>
        <taxon>Eukaryota</taxon>
        <taxon>Metazoa</taxon>
        <taxon>Ecdysozoa</taxon>
        <taxon>Nematoda</taxon>
        <taxon>Chromadorea</taxon>
        <taxon>Rhabditida</taxon>
        <taxon>Tylenchina</taxon>
        <taxon>Panagrolaimomorpha</taxon>
        <taxon>Panagrolaimoidea</taxon>
        <taxon>Panagrolaimidae</taxon>
        <taxon>Panagrolaimus</taxon>
    </lineage>
</organism>